<dbReference type="Proteomes" id="UP001596512">
    <property type="component" value="Unassembled WGS sequence"/>
</dbReference>
<name>A0ABW2TTV7_9PSEU</name>
<accession>A0ABW2TTV7</accession>
<protein>
    <submittedName>
        <fullName evidence="1">Uncharacterized protein</fullName>
    </submittedName>
</protein>
<sequence length="180" mass="20356">MTHDRHIKATTRNRAECLGQTYTQARRDILGEVERLHQFPHLPITWEVGRPSRRCAPEVAAYRGALGAVELALRDCDILSGAANRDRWRTLDGHIDLDWEGGPFAHDVVCELIALAEDELNRVLVPGEVAPGMDRIGNLNAVWINGVRVRFRPFRPIGAEASHQLAWEALRERMEATHRT</sequence>
<dbReference type="EMBL" id="JBHTEY010000004">
    <property type="protein sequence ID" value="MFC7617300.1"/>
    <property type="molecule type" value="Genomic_DNA"/>
</dbReference>
<evidence type="ECO:0000313" key="2">
    <source>
        <dbReference type="Proteomes" id="UP001596512"/>
    </source>
</evidence>
<keyword evidence="2" id="KW-1185">Reference proteome</keyword>
<reference evidence="2" key="1">
    <citation type="journal article" date="2019" name="Int. J. Syst. Evol. Microbiol.">
        <title>The Global Catalogue of Microorganisms (GCM) 10K type strain sequencing project: providing services to taxonomists for standard genome sequencing and annotation.</title>
        <authorList>
            <consortium name="The Broad Institute Genomics Platform"/>
            <consortium name="The Broad Institute Genome Sequencing Center for Infectious Disease"/>
            <person name="Wu L."/>
            <person name="Ma J."/>
        </authorList>
    </citation>
    <scope>NUCLEOTIDE SEQUENCE [LARGE SCALE GENOMIC DNA]</scope>
    <source>
        <strain evidence="2">JCM 17695</strain>
    </source>
</reference>
<evidence type="ECO:0000313" key="1">
    <source>
        <dbReference type="EMBL" id="MFC7617300.1"/>
    </source>
</evidence>
<gene>
    <name evidence="1" type="ORF">ACFQV2_31630</name>
</gene>
<organism evidence="1 2">
    <name type="scientific">Actinokineospora soli</name>
    <dbReference type="NCBI Taxonomy" id="1048753"/>
    <lineage>
        <taxon>Bacteria</taxon>
        <taxon>Bacillati</taxon>
        <taxon>Actinomycetota</taxon>
        <taxon>Actinomycetes</taxon>
        <taxon>Pseudonocardiales</taxon>
        <taxon>Pseudonocardiaceae</taxon>
        <taxon>Actinokineospora</taxon>
    </lineage>
</organism>
<proteinExistence type="predicted"/>
<comment type="caution">
    <text evidence="1">The sequence shown here is derived from an EMBL/GenBank/DDBJ whole genome shotgun (WGS) entry which is preliminary data.</text>
</comment>